<keyword evidence="1" id="KW-0233">DNA recombination</keyword>
<name>A0A9X7UXJ1_9GAMM</name>
<dbReference type="GO" id="GO:0015074">
    <property type="term" value="P:DNA integration"/>
    <property type="evidence" value="ECO:0007669"/>
    <property type="project" value="InterPro"/>
</dbReference>
<feature type="domain" description="Tyr recombinase" evidence="2">
    <location>
        <begin position="182"/>
        <end position="440"/>
    </location>
</feature>
<dbReference type="SUPFAM" id="SSF56349">
    <property type="entry name" value="DNA breaking-rejoining enzymes"/>
    <property type="match status" value="1"/>
</dbReference>
<sequence>MIATKVTAKIVEDSSGIATEIPVILTDEGVLESVADYVLSLHVNGTSQSTISKHIQSIILLIEFMDANKSMFNDPEDLFRVFVRRLYSGTVGDDGLDPSGLYWIPATTDTVSRHISHLTSFTQWMSDQGLGKELNTLRSATKHEERIQYAAWFRRNRNDFLGHIKDKSFNTTVKRARSIKGRTPLAKTEDDAIAFPAKHFENFYLNGVGGASDPRVALRDKLILLLMQGAGFRASEALLLWVTDVFEDPNDNDAVIVRIYNEIDGKAPDNWKSRKGVNKRKAYLQEKYGRIPRQEMLGTQSLGWKSRVVDHKDSYLEGYFFPNEYRYVFMKLWREYLVNRAAVPCNHPYAFISFDPRHLGNPYTQNAFNQNYAAGLRRIGLAPNKAEGLDPHGHRHRYGRVLTEAGVDPLIRKKCLHHKSLESQTVYTMPSSQQVSNSLSNASEQLKLESDKPKLGSSFDWKTLAEHGFEDIDPDGYFTGKNPRLGKK</sequence>
<dbReference type="RefSeq" id="WP_228344813.1">
    <property type="nucleotide sequence ID" value="NZ_CP046056.1"/>
</dbReference>
<dbReference type="PROSITE" id="PS51898">
    <property type="entry name" value="TYR_RECOMBINASE"/>
    <property type="match status" value="1"/>
</dbReference>
<dbReference type="EMBL" id="CP046056">
    <property type="protein sequence ID" value="QQD24753.1"/>
    <property type="molecule type" value="Genomic_DNA"/>
</dbReference>
<proteinExistence type="predicted"/>
<dbReference type="InterPro" id="IPR013762">
    <property type="entry name" value="Integrase-like_cat_sf"/>
</dbReference>
<dbReference type="InterPro" id="IPR002104">
    <property type="entry name" value="Integrase_catalytic"/>
</dbReference>
<evidence type="ECO:0000313" key="4">
    <source>
        <dbReference type="Proteomes" id="UP000596074"/>
    </source>
</evidence>
<accession>A0A9X7UXJ1</accession>
<protein>
    <submittedName>
        <fullName evidence="3">Tyrosine-type recombinase/integrase</fullName>
    </submittedName>
</protein>
<evidence type="ECO:0000259" key="2">
    <source>
        <dbReference type="PROSITE" id="PS51898"/>
    </source>
</evidence>
<dbReference type="InterPro" id="IPR011010">
    <property type="entry name" value="DNA_brk_join_enz"/>
</dbReference>
<dbReference type="KEGG" id="vcw:GJQ55_09890"/>
<reference evidence="3 4" key="1">
    <citation type="submission" date="2019-11" db="EMBL/GenBank/DDBJ databases">
        <title>Venatorbacter sp. nov. a predator of Campylobacter and other Gram-negative bacteria.</title>
        <authorList>
            <person name="Saeedi A."/>
            <person name="Cummings N.J."/>
            <person name="Connerton I.F."/>
            <person name="Connerton P.L."/>
        </authorList>
    </citation>
    <scope>NUCLEOTIDE SEQUENCE [LARGE SCALE GENOMIC DNA]</scope>
    <source>
        <strain evidence="3">XL5</strain>
    </source>
</reference>
<dbReference type="Gene3D" id="1.10.443.10">
    <property type="entry name" value="Intergrase catalytic core"/>
    <property type="match status" value="1"/>
</dbReference>
<dbReference type="NCBIfam" id="NF040693">
    <property type="entry name" value="recomb_GmtY"/>
    <property type="match status" value="1"/>
</dbReference>
<dbReference type="Proteomes" id="UP000596074">
    <property type="component" value="Chromosome"/>
</dbReference>
<organism evidence="3 4">
    <name type="scientific">Venatoribacter cucullus</name>
    <dbReference type="NCBI Taxonomy" id="2661630"/>
    <lineage>
        <taxon>Bacteria</taxon>
        <taxon>Pseudomonadati</taxon>
        <taxon>Pseudomonadota</taxon>
        <taxon>Gammaproteobacteria</taxon>
        <taxon>Oceanospirillales</taxon>
        <taxon>Oceanospirillaceae</taxon>
        <taxon>Venatoribacter</taxon>
    </lineage>
</organism>
<dbReference type="AlphaFoldDB" id="A0A9X7UXJ1"/>
<gene>
    <name evidence="3" type="ORF">GJQ55_09890</name>
</gene>
<dbReference type="CDD" id="cd00397">
    <property type="entry name" value="DNA_BRE_C"/>
    <property type="match status" value="1"/>
</dbReference>
<keyword evidence="4" id="KW-1185">Reference proteome</keyword>
<evidence type="ECO:0000313" key="3">
    <source>
        <dbReference type="EMBL" id="QQD24753.1"/>
    </source>
</evidence>
<dbReference type="GO" id="GO:0006310">
    <property type="term" value="P:DNA recombination"/>
    <property type="evidence" value="ECO:0007669"/>
    <property type="project" value="UniProtKB-KW"/>
</dbReference>
<evidence type="ECO:0000256" key="1">
    <source>
        <dbReference type="ARBA" id="ARBA00023172"/>
    </source>
</evidence>
<dbReference type="GO" id="GO:0003677">
    <property type="term" value="F:DNA binding"/>
    <property type="evidence" value="ECO:0007669"/>
    <property type="project" value="InterPro"/>
</dbReference>